<evidence type="ECO:0000256" key="3">
    <source>
        <dbReference type="ARBA" id="ARBA00022771"/>
    </source>
</evidence>
<accession>A0A8B8DD55</accession>
<dbReference type="PANTHER" id="PTHR23080">
    <property type="entry name" value="THAP DOMAIN PROTEIN"/>
    <property type="match status" value="1"/>
</dbReference>
<feature type="coiled-coil region" evidence="7">
    <location>
        <begin position="89"/>
        <end position="116"/>
    </location>
</feature>
<dbReference type="AlphaFoldDB" id="A0A8B8DD55"/>
<keyword evidence="2" id="KW-0479">Metal-binding</keyword>
<proteinExistence type="predicted"/>
<dbReference type="Pfam" id="PF13359">
    <property type="entry name" value="DDE_Tnp_4"/>
    <property type="match status" value="1"/>
</dbReference>
<dbReference type="Proteomes" id="UP000694844">
    <property type="component" value="Chromosome 1"/>
</dbReference>
<dbReference type="Pfam" id="PF05485">
    <property type="entry name" value="THAP"/>
    <property type="match status" value="1"/>
</dbReference>
<dbReference type="SUPFAM" id="SSF57716">
    <property type="entry name" value="Glucocorticoid receptor-like (DNA-binding domain)"/>
    <property type="match status" value="1"/>
</dbReference>
<evidence type="ECO:0000256" key="4">
    <source>
        <dbReference type="ARBA" id="ARBA00022833"/>
    </source>
</evidence>
<keyword evidence="3 6" id="KW-0863">Zinc-finger</keyword>
<dbReference type="InterPro" id="IPR027805">
    <property type="entry name" value="Transposase_HTH_dom"/>
</dbReference>
<dbReference type="KEGG" id="cvn:111125697"/>
<dbReference type="OrthoDB" id="7331812at2759"/>
<evidence type="ECO:0000313" key="9">
    <source>
        <dbReference type="Proteomes" id="UP000694844"/>
    </source>
</evidence>
<keyword evidence="4" id="KW-0862">Zinc</keyword>
<sequence>MVKSCVAVNCTNRWGAELNGVKVGFFRIPNANKFPEKRKTWLSAINRDGYEPKKDDVICGAHFLTGKPSDDSAHPDYVPQIFIHSPTPQKKLEDDLVRYERQKKRVKDKIEKTNRSHAASGLLSLAHPDNHDDDNPEPIDAVPTALGLVEEENERLRKSNAAMEEEIVNLKKKLTSTAFNVKSIENNDSKTNFYTGLQTYALFMFLFNFVSDYVYGGTLLPLQDELFITLVKLRLNLAFEDLAHRAGVSYTTATRIFYKWLDILHVRLGFLIKWPGREALRGSLPNMFRKYFPKASCIIDCTEVFIDRPSRLVTRAQTWSNYKKHNTLKVLVAVTPTGSISFLSRAWGGKISDKDIVQQSGILDKLMHGDQVLADRGFVNEEDFAVRGATLVIPSFTKGRKQLPAKDLEESRCLASVRIEVERCIGLLKSKYQILKGPLPINLVKRSDDIDFATADKIICVCASLTNLGESIVNKDKAK</sequence>
<protein>
    <submittedName>
        <fullName evidence="10">Uncharacterized protein LOC111125697</fullName>
    </submittedName>
</protein>
<dbReference type="InterPro" id="IPR006612">
    <property type="entry name" value="THAP_Znf"/>
</dbReference>
<dbReference type="RefSeq" id="XP_022325469.1">
    <property type="nucleotide sequence ID" value="XM_022469761.1"/>
</dbReference>
<evidence type="ECO:0000256" key="7">
    <source>
        <dbReference type="SAM" id="Coils"/>
    </source>
</evidence>
<evidence type="ECO:0000256" key="6">
    <source>
        <dbReference type="PROSITE-ProRule" id="PRU00309"/>
    </source>
</evidence>
<organism evidence="9 10">
    <name type="scientific">Crassostrea virginica</name>
    <name type="common">Eastern oyster</name>
    <dbReference type="NCBI Taxonomy" id="6565"/>
    <lineage>
        <taxon>Eukaryota</taxon>
        <taxon>Metazoa</taxon>
        <taxon>Spiralia</taxon>
        <taxon>Lophotrochozoa</taxon>
        <taxon>Mollusca</taxon>
        <taxon>Bivalvia</taxon>
        <taxon>Autobranchia</taxon>
        <taxon>Pteriomorphia</taxon>
        <taxon>Ostreida</taxon>
        <taxon>Ostreoidea</taxon>
        <taxon>Ostreidae</taxon>
        <taxon>Crassostrea</taxon>
    </lineage>
</organism>
<dbReference type="InterPro" id="IPR027806">
    <property type="entry name" value="HARBI1_dom"/>
</dbReference>
<reference evidence="10" key="2">
    <citation type="submission" date="2025-08" db="UniProtKB">
        <authorList>
            <consortium name="RefSeq"/>
        </authorList>
    </citation>
    <scope>IDENTIFICATION</scope>
    <source>
        <tissue evidence="10">Whole sample</tissue>
    </source>
</reference>
<keyword evidence="9" id="KW-1185">Reference proteome</keyword>
<dbReference type="Pfam" id="PF13613">
    <property type="entry name" value="HTH_Tnp_4"/>
    <property type="match status" value="1"/>
</dbReference>
<gene>
    <name evidence="10" type="primary">LOC111125697</name>
</gene>
<evidence type="ECO:0000313" key="10">
    <source>
        <dbReference type="RefSeq" id="XP_022325469.1"/>
    </source>
</evidence>
<evidence type="ECO:0000256" key="5">
    <source>
        <dbReference type="ARBA" id="ARBA00023125"/>
    </source>
</evidence>
<comment type="cofactor">
    <cofactor evidence="1">
        <name>a divalent metal cation</name>
        <dbReference type="ChEBI" id="CHEBI:60240"/>
    </cofactor>
</comment>
<dbReference type="GO" id="GO:0003677">
    <property type="term" value="F:DNA binding"/>
    <property type="evidence" value="ECO:0007669"/>
    <property type="project" value="UniProtKB-UniRule"/>
</dbReference>
<dbReference type="PROSITE" id="PS50950">
    <property type="entry name" value="ZF_THAP"/>
    <property type="match status" value="1"/>
</dbReference>
<dbReference type="SMART" id="SM00980">
    <property type="entry name" value="THAP"/>
    <property type="match status" value="1"/>
</dbReference>
<dbReference type="GeneID" id="111125697"/>
<evidence type="ECO:0000256" key="2">
    <source>
        <dbReference type="ARBA" id="ARBA00022723"/>
    </source>
</evidence>
<name>A0A8B8DD55_CRAVI</name>
<reference evidence="9" key="1">
    <citation type="submission" date="2024-06" db="UniProtKB">
        <authorList>
            <consortium name="RefSeq"/>
        </authorList>
    </citation>
    <scope>NUCLEOTIDE SEQUENCE [LARGE SCALE GENOMIC DNA]</scope>
</reference>
<feature type="coiled-coil region" evidence="7">
    <location>
        <begin position="146"/>
        <end position="173"/>
    </location>
</feature>
<keyword evidence="7" id="KW-0175">Coiled coil</keyword>
<keyword evidence="5 6" id="KW-0238">DNA-binding</keyword>
<evidence type="ECO:0000256" key="1">
    <source>
        <dbReference type="ARBA" id="ARBA00001968"/>
    </source>
</evidence>
<feature type="domain" description="THAP-type" evidence="8">
    <location>
        <begin position="1"/>
        <end position="82"/>
    </location>
</feature>
<dbReference type="GO" id="GO:0008270">
    <property type="term" value="F:zinc ion binding"/>
    <property type="evidence" value="ECO:0007669"/>
    <property type="project" value="UniProtKB-KW"/>
</dbReference>
<evidence type="ECO:0000259" key="8">
    <source>
        <dbReference type="PROSITE" id="PS50950"/>
    </source>
</evidence>